<dbReference type="Proteomes" id="UP000466396">
    <property type="component" value="Chromosome"/>
</dbReference>
<dbReference type="STRING" id="169765.AWC15_15460"/>
<dbReference type="OrthoDB" id="4739078at2"/>
<keyword evidence="2" id="KW-1185">Reference proteome</keyword>
<organism evidence="1 2">
    <name type="scientific">Mycobacterium lacus</name>
    <dbReference type="NCBI Taxonomy" id="169765"/>
    <lineage>
        <taxon>Bacteria</taxon>
        <taxon>Bacillati</taxon>
        <taxon>Actinomycetota</taxon>
        <taxon>Actinomycetes</taxon>
        <taxon>Mycobacteriales</taxon>
        <taxon>Mycobacteriaceae</taxon>
        <taxon>Mycobacterium</taxon>
    </lineage>
</organism>
<proteinExistence type="predicted"/>
<dbReference type="EMBL" id="AP022581">
    <property type="protein sequence ID" value="BBX98411.1"/>
    <property type="molecule type" value="Genomic_DNA"/>
</dbReference>
<name>A0A1X1YNN7_9MYCO</name>
<dbReference type="RefSeq" id="WP_085157967.1">
    <property type="nucleotide sequence ID" value="NZ_AP022581.1"/>
</dbReference>
<dbReference type="AlphaFoldDB" id="A0A1X1YNN7"/>
<reference evidence="1 2" key="1">
    <citation type="journal article" date="2019" name="Emerg. Microbes Infect.">
        <title>Comprehensive subspecies identification of 175 nontuberculous mycobacteria species based on 7547 genomic profiles.</title>
        <authorList>
            <person name="Matsumoto Y."/>
            <person name="Kinjo T."/>
            <person name="Motooka D."/>
            <person name="Nabeya D."/>
            <person name="Jung N."/>
            <person name="Uechi K."/>
            <person name="Horii T."/>
            <person name="Iida T."/>
            <person name="Fujita J."/>
            <person name="Nakamura S."/>
        </authorList>
    </citation>
    <scope>NUCLEOTIDE SEQUENCE [LARGE SCALE GENOMIC DNA]</scope>
    <source>
        <strain evidence="1 2">JCM 15657</strain>
    </source>
</reference>
<gene>
    <name evidence="1" type="ORF">MLAC_37050</name>
</gene>
<evidence type="ECO:0000313" key="1">
    <source>
        <dbReference type="EMBL" id="BBX98411.1"/>
    </source>
</evidence>
<evidence type="ECO:0000313" key="2">
    <source>
        <dbReference type="Proteomes" id="UP000466396"/>
    </source>
</evidence>
<sequence>MSSRAPGNEIPDTLMTLDWDDITCQSDAGCTNRATHTVHLHAVDACNTPGLDPYGNAVGILCVACLWSLEAQVMLEVRRLARYGVPHCLTCGTPVCEVTDILRGVATL</sequence>
<dbReference type="KEGG" id="mlj:MLAC_37050"/>
<protein>
    <submittedName>
        <fullName evidence="1">Uncharacterized protein</fullName>
    </submittedName>
</protein>
<accession>A0A1X1YNN7</accession>